<dbReference type="EMBL" id="JAYKOT010000003">
    <property type="protein sequence ID" value="MEB3429188.1"/>
    <property type="molecule type" value="Genomic_DNA"/>
</dbReference>
<dbReference type="AlphaFoldDB" id="A0AAW9MNT6"/>
<feature type="signal peptide" evidence="2">
    <location>
        <begin position="1"/>
        <end position="22"/>
    </location>
</feature>
<proteinExistence type="predicted"/>
<keyword evidence="4" id="KW-1185">Reference proteome</keyword>
<dbReference type="PROSITE" id="PS51257">
    <property type="entry name" value="PROKAR_LIPOPROTEIN"/>
    <property type="match status" value="1"/>
</dbReference>
<feature type="chain" id="PRO_5043645436" description="Lipoprotein" evidence="2">
    <location>
        <begin position="23"/>
        <end position="182"/>
    </location>
</feature>
<evidence type="ECO:0008006" key="5">
    <source>
        <dbReference type="Google" id="ProtNLM"/>
    </source>
</evidence>
<evidence type="ECO:0000313" key="3">
    <source>
        <dbReference type="EMBL" id="MEB3429188.1"/>
    </source>
</evidence>
<organism evidence="3 4">
    <name type="scientific">Citroniella saccharovorans</name>
    <dbReference type="NCBI Taxonomy" id="2053367"/>
    <lineage>
        <taxon>Bacteria</taxon>
        <taxon>Bacillati</taxon>
        <taxon>Bacillota</taxon>
        <taxon>Tissierellia</taxon>
        <taxon>Tissierellales</taxon>
        <taxon>Peptoniphilaceae</taxon>
        <taxon>Citroniella</taxon>
    </lineage>
</organism>
<feature type="compositionally biased region" description="Polar residues" evidence="1">
    <location>
        <begin position="36"/>
        <end position="49"/>
    </location>
</feature>
<accession>A0AAW9MNT6</accession>
<evidence type="ECO:0000313" key="4">
    <source>
        <dbReference type="Proteomes" id="UP001357733"/>
    </source>
</evidence>
<dbReference type="RefSeq" id="WP_324619383.1">
    <property type="nucleotide sequence ID" value="NZ_JAYKOT010000003.1"/>
</dbReference>
<protein>
    <recommendedName>
        <fullName evidence="5">Lipoprotein</fullName>
    </recommendedName>
</protein>
<name>A0AAW9MNT6_9FIRM</name>
<evidence type="ECO:0000256" key="2">
    <source>
        <dbReference type="SAM" id="SignalP"/>
    </source>
</evidence>
<reference evidence="3 4" key="1">
    <citation type="submission" date="2024-01" db="EMBL/GenBank/DDBJ databases">
        <title>Complete genome sequence of Citroniella saccharovorans strain M6.X9, isolated from human fecal sample.</title>
        <authorList>
            <person name="Cheng G."/>
            <person name="Westerholm M."/>
            <person name="Schnurer A."/>
        </authorList>
    </citation>
    <scope>NUCLEOTIDE SEQUENCE [LARGE SCALE GENOMIC DNA]</scope>
    <source>
        <strain evidence="3 4">DSM 29873</strain>
    </source>
</reference>
<sequence>MNINIRILLLSLLMVITLTSCNNIDNEFDNSDHVDTNSSDSTNKSIQKSTKVKEEDEELNIEIPQDVLSFKEGKKKIEDIQLVNEFYSLEEYLENKYPLEEANVESLFDLYVFTKDIKLNYDGIKLINDSDYFSIYNDLYMNYEFKNEDENIELKFRKIPKDDKDTLDEIKEFTKKVLEKIE</sequence>
<keyword evidence="2" id="KW-0732">Signal</keyword>
<comment type="caution">
    <text evidence="3">The sequence shown here is derived from an EMBL/GenBank/DDBJ whole genome shotgun (WGS) entry which is preliminary data.</text>
</comment>
<gene>
    <name evidence="3" type="ORF">VLK81_03975</name>
</gene>
<feature type="region of interest" description="Disordered" evidence="1">
    <location>
        <begin position="29"/>
        <end position="51"/>
    </location>
</feature>
<evidence type="ECO:0000256" key="1">
    <source>
        <dbReference type="SAM" id="MobiDB-lite"/>
    </source>
</evidence>
<dbReference type="Proteomes" id="UP001357733">
    <property type="component" value="Unassembled WGS sequence"/>
</dbReference>